<feature type="domain" description="LysM" evidence="11">
    <location>
        <begin position="393"/>
        <end position="436"/>
    </location>
</feature>
<keyword evidence="6" id="KW-0574">Periplasm</keyword>
<dbReference type="InterPro" id="IPR050695">
    <property type="entry name" value="N-acetylmuramoyl_amidase_3"/>
</dbReference>
<reference evidence="12 13" key="1">
    <citation type="submission" date="2020-02" db="EMBL/GenBank/DDBJ databases">
        <authorList>
            <person name="Zhang X.-Y."/>
        </authorList>
    </citation>
    <scope>NUCLEOTIDE SEQUENCE [LARGE SCALE GENOMIC DNA]</scope>
    <source>
        <strain evidence="12 13">C33</strain>
    </source>
</reference>
<dbReference type="PANTHER" id="PTHR30404:SF6">
    <property type="entry name" value="N-ACETYLMURAMOYL-L-ALANINE AMIDASE AMIB"/>
    <property type="match status" value="1"/>
</dbReference>
<evidence type="ECO:0000256" key="6">
    <source>
        <dbReference type="ARBA" id="ARBA00022764"/>
    </source>
</evidence>
<dbReference type="SUPFAM" id="SSF54106">
    <property type="entry name" value="LysM domain"/>
    <property type="match status" value="1"/>
</dbReference>
<protein>
    <recommendedName>
        <fullName evidence="9">N-acetylmuramoyl-L-alanine amidase AmiC</fullName>
        <ecNumber evidence="4">3.5.1.28</ecNumber>
    </recommendedName>
</protein>
<evidence type="ECO:0000256" key="3">
    <source>
        <dbReference type="ARBA" id="ARBA00010860"/>
    </source>
</evidence>
<comment type="similarity">
    <text evidence="3">Belongs to the N-acetylmuramoyl-L-alanine amidase 3 family.</text>
</comment>
<dbReference type="EMBL" id="JAAGSC010000039">
    <property type="protein sequence ID" value="NDY95390.1"/>
    <property type="molecule type" value="Genomic_DNA"/>
</dbReference>
<dbReference type="CDD" id="cd00118">
    <property type="entry name" value="LysM"/>
    <property type="match status" value="1"/>
</dbReference>
<dbReference type="Pfam" id="PF01476">
    <property type="entry name" value="LysM"/>
    <property type="match status" value="1"/>
</dbReference>
<keyword evidence="8" id="KW-0961">Cell wall biogenesis/degradation</keyword>
<dbReference type="GO" id="GO:0030288">
    <property type="term" value="C:outer membrane-bounded periplasmic space"/>
    <property type="evidence" value="ECO:0007669"/>
    <property type="project" value="TreeGrafter"/>
</dbReference>
<dbReference type="PROSITE" id="PS51782">
    <property type="entry name" value="LYSM"/>
    <property type="match status" value="1"/>
</dbReference>
<evidence type="ECO:0000256" key="7">
    <source>
        <dbReference type="ARBA" id="ARBA00022801"/>
    </source>
</evidence>
<evidence type="ECO:0000256" key="10">
    <source>
        <dbReference type="SAM" id="SignalP"/>
    </source>
</evidence>
<keyword evidence="5 10" id="KW-0732">Signal</keyword>
<dbReference type="SMART" id="SM00257">
    <property type="entry name" value="LysM"/>
    <property type="match status" value="1"/>
</dbReference>
<evidence type="ECO:0000313" key="13">
    <source>
        <dbReference type="Proteomes" id="UP000484885"/>
    </source>
</evidence>
<evidence type="ECO:0000256" key="4">
    <source>
        <dbReference type="ARBA" id="ARBA00011901"/>
    </source>
</evidence>
<accession>A0A845UZN5</accession>
<dbReference type="EC" id="3.5.1.28" evidence="4"/>
<evidence type="ECO:0000256" key="9">
    <source>
        <dbReference type="ARBA" id="ARBA00074581"/>
    </source>
</evidence>
<dbReference type="Proteomes" id="UP000484885">
    <property type="component" value="Unassembled WGS sequence"/>
</dbReference>
<dbReference type="Gene3D" id="3.40.630.40">
    <property type="entry name" value="Zn-dependent exopeptidases"/>
    <property type="match status" value="1"/>
</dbReference>
<dbReference type="RefSeq" id="WP_164210778.1">
    <property type="nucleotide sequence ID" value="NZ_JAAGSC010000039.1"/>
</dbReference>
<dbReference type="Pfam" id="PF11741">
    <property type="entry name" value="AMIN"/>
    <property type="match status" value="1"/>
</dbReference>
<evidence type="ECO:0000256" key="1">
    <source>
        <dbReference type="ARBA" id="ARBA00001561"/>
    </source>
</evidence>
<dbReference type="GO" id="GO:0009253">
    <property type="term" value="P:peptidoglycan catabolic process"/>
    <property type="evidence" value="ECO:0007669"/>
    <property type="project" value="InterPro"/>
</dbReference>
<dbReference type="Pfam" id="PF01520">
    <property type="entry name" value="Amidase_3"/>
    <property type="match status" value="1"/>
</dbReference>
<gene>
    <name evidence="12" type="ORF">G3I74_06595</name>
</gene>
<dbReference type="Gene3D" id="3.10.350.10">
    <property type="entry name" value="LysM domain"/>
    <property type="match status" value="1"/>
</dbReference>
<evidence type="ECO:0000259" key="11">
    <source>
        <dbReference type="PROSITE" id="PS51782"/>
    </source>
</evidence>
<dbReference type="GO" id="GO:0008745">
    <property type="term" value="F:N-acetylmuramoyl-L-alanine amidase activity"/>
    <property type="evidence" value="ECO:0007669"/>
    <property type="project" value="UniProtKB-EC"/>
</dbReference>
<dbReference type="InterPro" id="IPR018392">
    <property type="entry name" value="LysM"/>
</dbReference>
<comment type="catalytic activity">
    <reaction evidence="1">
        <text>Hydrolyzes the link between N-acetylmuramoyl residues and L-amino acid residues in certain cell-wall glycopeptides.</text>
        <dbReference type="EC" id="3.5.1.28"/>
    </reaction>
</comment>
<comment type="caution">
    <text evidence="12">The sequence shown here is derived from an EMBL/GenBank/DDBJ whole genome shotgun (WGS) entry which is preliminary data.</text>
</comment>
<sequence length="440" mass="47634">MAVPRPSLILLLGLLLGGFAAPASAAEVHNLRVWSSPDSTRAVLDLDEAVDYRIFTLADPERLVVDIDNVQAAGELPFDPDDGGVIERVRHGVRNGTDLRVVFDLKGKAEPQSFVLDPAGRYGHRLVIDLKPEGATTPTERVREAARAARNGKRDMIVAIDAGHGGEDPGAIGPGGTYEKKITLQIARELEQQINDSPGMRAVMIRTGDYFVPLRERYDRARQADADLLLSVHADAFRDFRVRGSSVYVLSRSGASSEAARLLAQSENEADLIGGVKLDRGDDMLSSVLLDLSQSAALEYSNDAAEQILQQLGSVGRRHRRNVERANFVVLRSPDVPSVLLEVGFISNPDDEKNLNTAAHRQRVATAIVGGVRNHFLRTAPQGTWIAANRSGQQHVVQRGDTLGVIAQRYQVSISTIRAANNINGDVIHPGAVLVIPTGS</sequence>
<proteinExistence type="inferred from homology"/>
<evidence type="ECO:0000313" key="12">
    <source>
        <dbReference type="EMBL" id="NDY95390.1"/>
    </source>
</evidence>
<organism evidence="12 13">
    <name type="scientific">Wenzhouxiangella limi</name>
    <dbReference type="NCBI Taxonomy" id="2707351"/>
    <lineage>
        <taxon>Bacteria</taxon>
        <taxon>Pseudomonadati</taxon>
        <taxon>Pseudomonadota</taxon>
        <taxon>Gammaproteobacteria</taxon>
        <taxon>Chromatiales</taxon>
        <taxon>Wenzhouxiangellaceae</taxon>
        <taxon>Wenzhouxiangella</taxon>
    </lineage>
</organism>
<dbReference type="GO" id="GO:0071555">
    <property type="term" value="P:cell wall organization"/>
    <property type="evidence" value="ECO:0007669"/>
    <property type="project" value="UniProtKB-KW"/>
</dbReference>
<evidence type="ECO:0000256" key="2">
    <source>
        <dbReference type="ARBA" id="ARBA00004418"/>
    </source>
</evidence>
<dbReference type="InterPro" id="IPR002508">
    <property type="entry name" value="MurNAc-LAA_cat"/>
</dbReference>
<dbReference type="InterPro" id="IPR036779">
    <property type="entry name" value="LysM_dom_sf"/>
</dbReference>
<dbReference type="SMART" id="SM00646">
    <property type="entry name" value="Ami_3"/>
    <property type="match status" value="1"/>
</dbReference>
<dbReference type="PANTHER" id="PTHR30404">
    <property type="entry name" value="N-ACETYLMURAMOYL-L-ALANINE AMIDASE"/>
    <property type="match status" value="1"/>
</dbReference>
<dbReference type="AlphaFoldDB" id="A0A845UZN5"/>
<dbReference type="CDD" id="cd02696">
    <property type="entry name" value="MurNAc-LAA"/>
    <property type="match status" value="1"/>
</dbReference>
<feature type="chain" id="PRO_5032377674" description="N-acetylmuramoyl-L-alanine amidase AmiC" evidence="10">
    <location>
        <begin position="26"/>
        <end position="440"/>
    </location>
</feature>
<dbReference type="SUPFAM" id="SSF53187">
    <property type="entry name" value="Zn-dependent exopeptidases"/>
    <property type="match status" value="1"/>
</dbReference>
<evidence type="ECO:0000256" key="5">
    <source>
        <dbReference type="ARBA" id="ARBA00022729"/>
    </source>
</evidence>
<evidence type="ECO:0000256" key="8">
    <source>
        <dbReference type="ARBA" id="ARBA00023316"/>
    </source>
</evidence>
<comment type="subcellular location">
    <subcellularLocation>
        <location evidence="2">Periplasm</location>
    </subcellularLocation>
</comment>
<keyword evidence="13" id="KW-1185">Reference proteome</keyword>
<feature type="signal peptide" evidence="10">
    <location>
        <begin position="1"/>
        <end position="25"/>
    </location>
</feature>
<dbReference type="FunFam" id="3.40.630.40:FF:000001">
    <property type="entry name" value="N-acetylmuramoyl-L-alanine amidase"/>
    <property type="match status" value="1"/>
</dbReference>
<name>A0A845UZN5_9GAMM</name>
<dbReference type="Gene3D" id="2.60.40.3500">
    <property type="match status" value="1"/>
</dbReference>
<dbReference type="InterPro" id="IPR021731">
    <property type="entry name" value="AMIN_dom"/>
</dbReference>
<keyword evidence="7" id="KW-0378">Hydrolase</keyword>